<dbReference type="SUPFAM" id="SSF46955">
    <property type="entry name" value="Putative DNA-binding domain"/>
    <property type="match status" value="1"/>
</dbReference>
<dbReference type="STRING" id="572477.Alvin_1700"/>
<sequence>MAETIRRLLTEKQAADKLALSQRTLQAWRRTGEGPPFVKLGGTAVRYVDSDLDAWINEQIRRSTSDSGHEAA</sequence>
<dbReference type="Gene3D" id="1.10.10.10">
    <property type="entry name" value="Winged helix-like DNA-binding domain superfamily/Winged helix DNA-binding domain"/>
    <property type="match status" value="1"/>
</dbReference>
<dbReference type="eggNOG" id="COG3311">
    <property type="taxonomic scope" value="Bacteria"/>
</dbReference>
<dbReference type="EMBL" id="CP001896">
    <property type="protein sequence ID" value="ADC62632.1"/>
    <property type="molecule type" value="Genomic_DNA"/>
</dbReference>
<dbReference type="KEGG" id="alv:Alvin_1700"/>
<dbReference type="Proteomes" id="UP000001441">
    <property type="component" value="Chromosome"/>
</dbReference>
<dbReference type="InterPro" id="IPR041657">
    <property type="entry name" value="HTH_17"/>
</dbReference>
<keyword evidence="3" id="KW-1185">Reference proteome</keyword>
<evidence type="ECO:0000259" key="1">
    <source>
        <dbReference type="Pfam" id="PF12728"/>
    </source>
</evidence>
<gene>
    <name evidence="2" type="ordered locus">Alvin_1700</name>
</gene>
<dbReference type="HOGENOM" id="CLU_140176_9_5_6"/>
<dbReference type="RefSeq" id="WP_012970906.1">
    <property type="nucleotide sequence ID" value="NC_013851.1"/>
</dbReference>
<name>D3RTX3_ALLVD</name>
<evidence type="ECO:0000313" key="3">
    <source>
        <dbReference type="Proteomes" id="UP000001441"/>
    </source>
</evidence>
<organism evidence="2 3">
    <name type="scientific">Allochromatium vinosum (strain ATCC 17899 / DSM 180 / NBRC 103801 / NCIMB 10441 / D)</name>
    <name type="common">Chromatium vinosum</name>
    <dbReference type="NCBI Taxonomy" id="572477"/>
    <lineage>
        <taxon>Bacteria</taxon>
        <taxon>Pseudomonadati</taxon>
        <taxon>Pseudomonadota</taxon>
        <taxon>Gammaproteobacteria</taxon>
        <taxon>Chromatiales</taxon>
        <taxon>Chromatiaceae</taxon>
        <taxon>Allochromatium</taxon>
    </lineage>
</organism>
<dbReference type="AlphaFoldDB" id="D3RTX3"/>
<dbReference type="InterPro" id="IPR036388">
    <property type="entry name" value="WH-like_DNA-bd_sf"/>
</dbReference>
<proteinExistence type="predicted"/>
<dbReference type="Pfam" id="PF12728">
    <property type="entry name" value="HTH_17"/>
    <property type="match status" value="1"/>
</dbReference>
<protein>
    <submittedName>
        <fullName evidence="2">Phage transcriptional regulator, AlpA</fullName>
    </submittedName>
</protein>
<feature type="domain" description="Helix-turn-helix" evidence="1">
    <location>
        <begin position="8"/>
        <end position="59"/>
    </location>
</feature>
<dbReference type="InterPro" id="IPR009061">
    <property type="entry name" value="DNA-bd_dom_put_sf"/>
</dbReference>
<reference evidence="2 3" key="1">
    <citation type="journal article" date="2011" name="Stand. Genomic Sci.">
        <title>Complete genome sequence of Allochromatium vinosum DSM 180(T).</title>
        <authorList>
            <person name="Weissgerber T."/>
            <person name="Zigann R."/>
            <person name="Bruce D."/>
            <person name="Chang Y.J."/>
            <person name="Detter J.C."/>
            <person name="Han C."/>
            <person name="Hauser L."/>
            <person name="Jeffries C.D."/>
            <person name="Land M."/>
            <person name="Munk A.C."/>
            <person name="Tapia R."/>
            <person name="Dahl C."/>
        </authorList>
    </citation>
    <scope>NUCLEOTIDE SEQUENCE [LARGE SCALE GENOMIC DNA]</scope>
    <source>
        <strain evidence="3">ATCC 17899 / DSM 180 / NBRC 103801 / NCIMB 10441 / D</strain>
    </source>
</reference>
<evidence type="ECO:0000313" key="2">
    <source>
        <dbReference type="EMBL" id="ADC62632.1"/>
    </source>
</evidence>
<accession>D3RTX3</accession>